<keyword evidence="1" id="KW-0472">Membrane</keyword>
<dbReference type="PANTHER" id="PTHR30273">
    <property type="entry name" value="PERIPLASMIC SIGNAL SENSOR AND SIGMA FACTOR ACTIVATOR FECR-RELATED"/>
    <property type="match status" value="1"/>
</dbReference>
<feature type="transmembrane region" description="Helical" evidence="1">
    <location>
        <begin position="93"/>
        <end position="111"/>
    </location>
</feature>
<gene>
    <name evidence="4" type="ORF">QJ048_08130</name>
</gene>
<proteinExistence type="predicted"/>
<dbReference type="PANTHER" id="PTHR30273:SF2">
    <property type="entry name" value="PROTEIN FECR"/>
    <property type="match status" value="1"/>
</dbReference>
<feature type="domain" description="Protein FecR C-terminal" evidence="3">
    <location>
        <begin position="255"/>
        <end position="326"/>
    </location>
</feature>
<evidence type="ECO:0000259" key="3">
    <source>
        <dbReference type="Pfam" id="PF16344"/>
    </source>
</evidence>
<protein>
    <submittedName>
        <fullName evidence="4">FecR domain-containing protein</fullName>
    </submittedName>
</protein>
<dbReference type="InterPro" id="IPR032508">
    <property type="entry name" value="FecR_C"/>
</dbReference>
<dbReference type="Gene3D" id="2.60.120.1440">
    <property type="match status" value="1"/>
</dbReference>
<keyword evidence="5" id="KW-1185">Reference proteome</keyword>
<evidence type="ECO:0000256" key="1">
    <source>
        <dbReference type="SAM" id="Phobius"/>
    </source>
</evidence>
<dbReference type="Proteomes" id="UP001226434">
    <property type="component" value="Unassembled WGS sequence"/>
</dbReference>
<reference evidence="4 5" key="1">
    <citation type="submission" date="2023-05" db="EMBL/GenBank/DDBJ databases">
        <title>Genome sequence of Pinibacter sp. MAH-24.</title>
        <authorList>
            <person name="Huq M.A."/>
        </authorList>
    </citation>
    <scope>NUCLEOTIDE SEQUENCE [LARGE SCALE GENOMIC DNA]</scope>
    <source>
        <strain evidence="4 5">MAH-24</strain>
    </source>
</reference>
<keyword evidence="1" id="KW-0812">Transmembrane</keyword>
<dbReference type="RefSeq" id="WP_282333839.1">
    <property type="nucleotide sequence ID" value="NZ_JASBRG010000005.1"/>
</dbReference>
<dbReference type="Pfam" id="PF16344">
    <property type="entry name" value="FecR_C"/>
    <property type="match status" value="1"/>
</dbReference>
<dbReference type="Pfam" id="PF04773">
    <property type="entry name" value="FecR"/>
    <property type="match status" value="1"/>
</dbReference>
<keyword evidence="1" id="KW-1133">Transmembrane helix</keyword>
<accession>A0ABT6RAZ0</accession>
<dbReference type="EMBL" id="JASBRG010000005">
    <property type="protein sequence ID" value="MDI3319736.1"/>
    <property type="molecule type" value="Genomic_DNA"/>
</dbReference>
<feature type="domain" description="FecR protein" evidence="2">
    <location>
        <begin position="119"/>
        <end position="212"/>
    </location>
</feature>
<dbReference type="PIRSF" id="PIRSF018266">
    <property type="entry name" value="FecR"/>
    <property type="match status" value="1"/>
</dbReference>
<dbReference type="InterPro" id="IPR012373">
    <property type="entry name" value="Ferrdict_sens_TM"/>
</dbReference>
<dbReference type="InterPro" id="IPR006860">
    <property type="entry name" value="FecR"/>
</dbReference>
<evidence type="ECO:0000313" key="4">
    <source>
        <dbReference type="EMBL" id="MDI3319736.1"/>
    </source>
</evidence>
<organism evidence="4 5">
    <name type="scientific">Pinibacter soli</name>
    <dbReference type="NCBI Taxonomy" id="3044211"/>
    <lineage>
        <taxon>Bacteria</taxon>
        <taxon>Pseudomonadati</taxon>
        <taxon>Bacteroidota</taxon>
        <taxon>Chitinophagia</taxon>
        <taxon>Chitinophagales</taxon>
        <taxon>Chitinophagaceae</taxon>
        <taxon>Pinibacter</taxon>
    </lineage>
</organism>
<evidence type="ECO:0000259" key="2">
    <source>
        <dbReference type="Pfam" id="PF04773"/>
    </source>
</evidence>
<comment type="caution">
    <text evidence="4">The sequence shown here is derived from an EMBL/GenBank/DDBJ whole genome shotgun (WGS) entry which is preliminary data.</text>
</comment>
<evidence type="ECO:0000313" key="5">
    <source>
        <dbReference type="Proteomes" id="UP001226434"/>
    </source>
</evidence>
<dbReference type="Gene3D" id="3.55.50.30">
    <property type="match status" value="1"/>
</dbReference>
<name>A0ABT6RAZ0_9BACT</name>
<sequence length="327" mass="37168">MVNVNDILQNQQFLDWYFKTSPETISDWEQIINNHPDWKPAVEEAIEWLQNLQLKEKSIAQAQVETSYMRLQQSLGELSETKVVSMRSRAMRWWMASAAAIILAVAGIWMFKGPKPNSIQTQYGEVSAKVLPDGSEVTLNAHTSISYEKGWQEGKEREVWLNGEAYFHVKKTPQKSRFIVHTDRFDIIVTGTQFNVINRDGKTSVLLNEGSVTIKGKDGKEIKMVPGDYVEMKDNAPEKTPLQNTNSVTAWKEKKMLFENTSIENVAKMIEETYGMKVQVEPSAYTKTPDGVSGVMSNENLDVLLQALQLLYADLTIEKKEDTIIIK</sequence>